<evidence type="ECO:0000256" key="6">
    <source>
        <dbReference type="SAM" id="Phobius"/>
    </source>
</evidence>
<evidence type="ECO:0000256" key="4">
    <source>
        <dbReference type="ARBA" id="ARBA00022989"/>
    </source>
</evidence>
<dbReference type="InterPro" id="IPR001991">
    <property type="entry name" value="Na-dicarboxylate_symporter"/>
</dbReference>
<name>A0A4P2VLR4_FLUSA</name>
<gene>
    <name evidence="7" type="ORF">JCM31447_11930</name>
</gene>
<proteinExistence type="predicted"/>
<dbReference type="SUPFAM" id="SSF118215">
    <property type="entry name" value="Proton glutamate symport protein"/>
    <property type="match status" value="1"/>
</dbReference>
<feature type="transmembrane region" description="Helical" evidence="6">
    <location>
        <begin position="161"/>
        <end position="179"/>
    </location>
</feature>
<organism evidence="7 8">
    <name type="scientific">Fluviispira sanaruensis</name>
    <dbReference type="NCBI Taxonomy" id="2493639"/>
    <lineage>
        <taxon>Bacteria</taxon>
        <taxon>Pseudomonadati</taxon>
        <taxon>Bdellovibrionota</taxon>
        <taxon>Oligoflexia</taxon>
        <taxon>Silvanigrellales</taxon>
        <taxon>Silvanigrellaceae</taxon>
        <taxon>Fluviispira</taxon>
    </lineage>
</organism>
<evidence type="ECO:0000313" key="7">
    <source>
        <dbReference type="EMBL" id="BBH52750.1"/>
    </source>
</evidence>
<dbReference type="Pfam" id="PF00375">
    <property type="entry name" value="SDF"/>
    <property type="match status" value="1"/>
</dbReference>
<evidence type="ECO:0000256" key="2">
    <source>
        <dbReference type="ARBA" id="ARBA00022448"/>
    </source>
</evidence>
<accession>A0A4P2VLR4</accession>
<dbReference type="KEGG" id="sbf:JCM31447_11930"/>
<evidence type="ECO:0000256" key="1">
    <source>
        <dbReference type="ARBA" id="ARBA00004141"/>
    </source>
</evidence>
<dbReference type="Proteomes" id="UP000291236">
    <property type="component" value="Chromosome"/>
</dbReference>
<dbReference type="RefSeq" id="WP_130607495.1">
    <property type="nucleotide sequence ID" value="NZ_AP019368.1"/>
</dbReference>
<dbReference type="PRINTS" id="PR00173">
    <property type="entry name" value="EDTRNSPORT"/>
</dbReference>
<keyword evidence="2" id="KW-0813">Transport</keyword>
<evidence type="ECO:0000256" key="5">
    <source>
        <dbReference type="ARBA" id="ARBA00023136"/>
    </source>
</evidence>
<dbReference type="Gene3D" id="1.10.3860.10">
    <property type="entry name" value="Sodium:dicarboxylate symporter"/>
    <property type="match status" value="1"/>
</dbReference>
<dbReference type="PANTHER" id="PTHR42865:SF10">
    <property type="entry name" value="SODIUM:DICARBOXYLATE SYMPORTER FAMILY PROTEIN"/>
    <property type="match status" value="1"/>
</dbReference>
<dbReference type="OrthoDB" id="9768885at2"/>
<feature type="transmembrane region" description="Helical" evidence="6">
    <location>
        <begin position="230"/>
        <end position="251"/>
    </location>
</feature>
<keyword evidence="3 6" id="KW-0812">Transmembrane</keyword>
<dbReference type="EMBL" id="AP019368">
    <property type="protein sequence ID" value="BBH52750.1"/>
    <property type="molecule type" value="Genomic_DNA"/>
</dbReference>
<feature type="transmembrane region" description="Helical" evidence="6">
    <location>
        <begin position="191"/>
        <end position="218"/>
    </location>
</feature>
<feature type="transmembrane region" description="Helical" evidence="6">
    <location>
        <begin position="344"/>
        <end position="371"/>
    </location>
</feature>
<dbReference type="GO" id="GO:0015293">
    <property type="term" value="F:symporter activity"/>
    <property type="evidence" value="ECO:0007669"/>
    <property type="project" value="InterPro"/>
</dbReference>
<dbReference type="AlphaFoldDB" id="A0A4P2VLR4"/>
<feature type="transmembrane region" description="Helical" evidence="6">
    <location>
        <begin position="312"/>
        <end position="332"/>
    </location>
</feature>
<feature type="transmembrane region" description="Helical" evidence="6">
    <location>
        <begin position="271"/>
        <end position="292"/>
    </location>
</feature>
<keyword evidence="4 6" id="KW-1133">Transmembrane helix</keyword>
<comment type="subcellular location">
    <subcellularLocation>
        <location evidence="1">Membrane</location>
        <topology evidence="1">Multi-pass membrane protein</topology>
    </subcellularLocation>
</comment>
<keyword evidence="8" id="KW-1185">Reference proteome</keyword>
<protein>
    <submittedName>
        <fullName evidence="7">Dicarboxylate/amino acid:cation symporter</fullName>
    </submittedName>
</protein>
<feature type="transmembrane region" description="Helical" evidence="6">
    <location>
        <begin position="42"/>
        <end position="67"/>
    </location>
</feature>
<evidence type="ECO:0000313" key="8">
    <source>
        <dbReference type="Proteomes" id="UP000291236"/>
    </source>
</evidence>
<evidence type="ECO:0000256" key="3">
    <source>
        <dbReference type="ARBA" id="ARBA00022692"/>
    </source>
</evidence>
<dbReference type="GO" id="GO:0005886">
    <property type="term" value="C:plasma membrane"/>
    <property type="evidence" value="ECO:0007669"/>
    <property type="project" value="TreeGrafter"/>
</dbReference>
<reference evidence="7 8" key="1">
    <citation type="submission" date="2018-12" db="EMBL/GenBank/DDBJ databases">
        <title>Rubrispira sanarue gen. nov., sp., nov., a member of the order Silvanigrellales, isolated from a brackish lake in Hamamatsu Japan.</title>
        <authorList>
            <person name="Maejima Y."/>
            <person name="Iino T."/>
            <person name="Muraguchi Y."/>
            <person name="Fukuda K."/>
            <person name="Nojiri H."/>
            <person name="Ohkuma M."/>
            <person name="Moriuchi R."/>
            <person name="Dohra H."/>
            <person name="Kimbara K."/>
            <person name="Shintani M."/>
        </authorList>
    </citation>
    <scope>NUCLEOTIDE SEQUENCE [LARGE SCALE GENOMIC DNA]</scope>
    <source>
        <strain evidence="7 8">RF1110005</strain>
    </source>
</reference>
<sequence>MIKKIKKILLNHWTIFISMFLGAVFGIFSPTAAKSIAFLGDIYLGFLQITVIPIMISALICSFYNIFHSSDSVYYLKRLIIIFFSCMIAVTFMSVFLSVIFSPGSNLSTNAVQLLSNGINNSETAIKNYAPGSVSHGSFIAYIENIIPTNIIKSIYERKDISILLFSILLGIALGITESPNVKVAVAFFDAIFLAFLKMVDILMYFLPFGIFFLISGFLSNVGLQTLKALFDLIALIFATVITFFIAFSIIIARMQKKPVLTCLKKLKNSYLIAFGTSSSFAAMPAAMLALTQDFKVNKQSVELVMPLGVSLFKPGVMIRSIAIAIFLMNLYQIPISFSSIATLFFASWAASIASTAGPAILSATSFGIVLSPLGIPPSVGVFLLLSIEPLIDPFITMLNIQGNCAVTLMVAKKDS</sequence>
<dbReference type="PANTHER" id="PTHR42865">
    <property type="entry name" value="PROTON/GLUTAMATE-ASPARTATE SYMPORTER"/>
    <property type="match status" value="1"/>
</dbReference>
<feature type="transmembrane region" description="Helical" evidence="6">
    <location>
        <begin position="79"/>
        <end position="101"/>
    </location>
</feature>
<dbReference type="InterPro" id="IPR036458">
    <property type="entry name" value="Na:dicarbo_symporter_sf"/>
</dbReference>
<feature type="transmembrane region" description="Helical" evidence="6">
    <location>
        <begin position="12"/>
        <end position="30"/>
    </location>
</feature>
<keyword evidence="5 6" id="KW-0472">Membrane</keyword>